<feature type="compositionally biased region" description="Basic residues" evidence="1">
    <location>
        <begin position="106"/>
        <end position="117"/>
    </location>
</feature>
<reference evidence="3" key="1">
    <citation type="journal article" date="2020" name="Stud. Mycol.">
        <title>101 Dothideomycetes genomes: a test case for predicting lifestyles and emergence of pathogens.</title>
        <authorList>
            <person name="Haridas S."/>
            <person name="Albert R."/>
            <person name="Binder M."/>
            <person name="Bloem J."/>
            <person name="Labutti K."/>
            <person name="Salamov A."/>
            <person name="Andreopoulos B."/>
            <person name="Baker S."/>
            <person name="Barry K."/>
            <person name="Bills G."/>
            <person name="Bluhm B."/>
            <person name="Cannon C."/>
            <person name="Castanera R."/>
            <person name="Culley D."/>
            <person name="Daum C."/>
            <person name="Ezra D."/>
            <person name="Gonzalez J."/>
            <person name="Henrissat B."/>
            <person name="Kuo A."/>
            <person name="Liang C."/>
            <person name="Lipzen A."/>
            <person name="Lutzoni F."/>
            <person name="Magnuson J."/>
            <person name="Mondo S."/>
            <person name="Nolan M."/>
            <person name="Ohm R."/>
            <person name="Pangilinan J."/>
            <person name="Park H.-J."/>
            <person name="Ramirez L."/>
            <person name="Alfaro M."/>
            <person name="Sun H."/>
            <person name="Tritt A."/>
            <person name="Yoshinaga Y."/>
            <person name="Zwiers L.-H."/>
            <person name="Turgeon B."/>
            <person name="Goodwin S."/>
            <person name="Spatafora J."/>
            <person name="Crous P."/>
            <person name="Grigoriev I."/>
        </authorList>
    </citation>
    <scope>NUCLEOTIDE SEQUENCE</scope>
    <source>
        <strain evidence="3">CBS 627.86</strain>
    </source>
</reference>
<evidence type="ECO:0000313" key="4">
    <source>
        <dbReference type="Proteomes" id="UP000799770"/>
    </source>
</evidence>
<feature type="region of interest" description="Disordered" evidence="1">
    <location>
        <begin position="91"/>
        <end position="121"/>
    </location>
</feature>
<proteinExistence type="predicted"/>
<dbReference type="Proteomes" id="UP000799770">
    <property type="component" value="Unassembled WGS sequence"/>
</dbReference>
<feature type="compositionally biased region" description="Polar residues" evidence="1">
    <location>
        <begin position="67"/>
        <end position="79"/>
    </location>
</feature>
<sequence>MKLSSTFNFATLVTFAAARVTPPSNLTNTGVDNIKHHAFNPESKMTWVLRSPPKTTYGKKRNAKARISSTPPSYPTKQQPACNRCILLHGHQHSRRSIPNNEPPKRRPRIHRHRRLPQRPTPLSKAILGHAWLHWQQAARDASKPVTNLKYFVMAHITNDDTQAIIRRTLDAQTNVQDRALKPWPGAKFDVAGEAARALLGSPNGIAVGYMMLQHKAELRKYVRVGDSGFC</sequence>
<feature type="chain" id="PRO_5025498477" evidence="2">
    <location>
        <begin position="19"/>
        <end position="231"/>
    </location>
</feature>
<dbReference type="OrthoDB" id="3799914at2759"/>
<dbReference type="EMBL" id="ML977322">
    <property type="protein sequence ID" value="KAF2115781.1"/>
    <property type="molecule type" value="Genomic_DNA"/>
</dbReference>
<keyword evidence="2" id="KW-0732">Signal</keyword>
<keyword evidence="4" id="KW-1185">Reference proteome</keyword>
<evidence type="ECO:0000256" key="1">
    <source>
        <dbReference type="SAM" id="MobiDB-lite"/>
    </source>
</evidence>
<feature type="region of interest" description="Disordered" evidence="1">
    <location>
        <begin position="53"/>
        <end position="79"/>
    </location>
</feature>
<organism evidence="3 4">
    <name type="scientific">Lophiotrema nucula</name>
    <dbReference type="NCBI Taxonomy" id="690887"/>
    <lineage>
        <taxon>Eukaryota</taxon>
        <taxon>Fungi</taxon>
        <taxon>Dikarya</taxon>
        <taxon>Ascomycota</taxon>
        <taxon>Pezizomycotina</taxon>
        <taxon>Dothideomycetes</taxon>
        <taxon>Pleosporomycetidae</taxon>
        <taxon>Pleosporales</taxon>
        <taxon>Lophiotremataceae</taxon>
        <taxon>Lophiotrema</taxon>
    </lineage>
</organism>
<protein>
    <submittedName>
        <fullName evidence="3">Uncharacterized protein</fullName>
    </submittedName>
</protein>
<feature type="signal peptide" evidence="2">
    <location>
        <begin position="1"/>
        <end position="18"/>
    </location>
</feature>
<gene>
    <name evidence="3" type="ORF">BDV96DRAFT_631684</name>
</gene>
<evidence type="ECO:0000313" key="3">
    <source>
        <dbReference type="EMBL" id="KAF2115781.1"/>
    </source>
</evidence>
<dbReference type="AlphaFoldDB" id="A0A6A5ZBG7"/>
<name>A0A6A5ZBG7_9PLEO</name>
<evidence type="ECO:0000256" key="2">
    <source>
        <dbReference type="SAM" id="SignalP"/>
    </source>
</evidence>
<accession>A0A6A5ZBG7</accession>